<gene>
    <name evidence="2" type="ORF">BIU88_05545</name>
</gene>
<feature type="domain" description="DUF2281" evidence="1">
    <location>
        <begin position="6"/>
        <end position="42"/>
    </location>
</feature>
<evidence type="ECO:0000313" key="3">
    <source>
        <dbReference type="Proteomes" id="UP000095185"/>
    </source>
</evidence>
<dbReference type="RefSeq" id="WP_069809431.1">
    <property type="nucleotide sequence ID" value="NZ_CP017305.1"/>
</dbReference>
<keyword evidence="3" id="KW-1185">Reference proteome</keyword>
<dbReference type="Proteomes" id="UP000095185">
    <property type="component" value="Chromosome"/>
</dbReference>
<evidence type="ECO:0000259" key="1">
    <source>
        <dbReference type="Pfam" id="PF10047"/>
    </source>
</evidence>
<protein>
    <recommendedName>
        <fullName evidence="1">DUF2281 domain-containing protein</fullName>
    </recommendedName>
</protein>
<dbReference type="STRING" id="274537.BIU88_05545"/>
<proteinExistence type="predicted"/>
<dbReference type="Pfam" id="PF10047">
    <property type="entry name" value="DUF2281"/>
    <property type="match status" value="1"/>
</dbReference>
<dbReference type="KEGG" id="clz:BIU88_05545"/>
<name>A0A1D8D686_CHLLM</name>
<evidence type="ECO:0000313" key="2">
    <source>
        <dbReference type="EMBL" id="AOS83658.1"/>
    </source>
</evidence>
<reference evidence="2" key="1">
    <citation type="submission" date="2016-09" db="EMBL/GenBank/DDBJ databases">
        <title>Genome sequence of Chlorobaculum limnaeum.</title>
        <authorList>
            <person name="Liu Z."/>
            <person name="Tank M."/>
            <person name="Bryant D.A."/>
        </authorList>
    </citation>
    <scope>NUCLEOTIDE SEQUENCE [LARGE SCALE GENOMIC DNA]</scope>
    <source>
        <strain evidence="2">DSM 1677</strain>
    </source>
</reference>
<dbReference type="OrthoDB" id="9182357at2"/>
<dbReference type="EMBL" id="CP017305">
    <property type="protein sequence ID" value="AOS83658.1"/>
    <property type="molecule type" value="Genomic_DNA"/>
</dbReference>
<dbReference type="AlphaFoldDB" id="A0A1D8D686"/>
<sequence>MTLDEKIHQYAQRLPYSFQEEVFDFVQFLLLKAEQQEKQDFESLSLSNAMRDMEDEPDLYSLSDIRTTFS</sequence>
<organism evidence="2 3">
    <name type="scientific">Chlorobaculum limnaeum</name>
    <dbReference type="NCBI Taxonomy" id="274537"/>
    <lineage>
        <taxon>Bacteria</taxon>
        <taxon>Pseudomonadati</taxon>
        <taxon>Chlorobiota</taxon>
        <taxon>Chlorobiia</taxon>
        <taxon>Chlorobiales</taxon>
        <taxon>Chlorobiaceae</taxon>
        <taxon>Chlorobaculum</taxon>
    </lineage>
</organism>
<accession>A0A1D8D686</accession>
<dbReference type="InterPro" id="IPR018739">
    <property type="entry name" value="DUF2281"/>
</dbReference>